<accession>A0A3P6PKG4</accession>
<dbReference type="EMBL" id="UYRR01023924">
    <property type="protein sequence ID" value="VDK33197.1"/>
    <property type="molecule type" value="Genomic_DNA"/>
</dbReference>
<dbReference type="AlphaFoldDB" id="A0A3P6PKG4"/>
<feature type="non-terminal residue" evidence="1">
    <location>
        <position position="75"/>
    </location>
</feature>
<keyword evidence="2" id="KW-1185">Reference proteome</keyword>
<sequence>MNPERIFAVEKIVRGEWEEERRRELYRAKRRQAAILTRKMNRRDLDDMERRLEQTAMGVLIDREHFRVMSTKEEK</sequence>
<proteinExistence type="predicted"/>
<evidence type="ECO:0000313" key="1">
    <source>
        <dbReference type="EMBL" id="VDK33197.1"/>
    </source>
</evidence>
<evidence type="ECO:0000313" key="2">
    <source>
        <dbReference type="Proteomes" id="UP000267096"/>
    </source>
</evidence>
<name>A0A3P6PKG4_ANISI</name>
<dbReference type="Proteomes" id="UP000267096">
    <property type="component" value="Unassembled WGS sequence"/>
</dbReference>
<protein>
    <submittedName>
        <fullName evidence="1">Uncharacterized protein</fullName>
    </submittedName>
</protein>
<reference evidence="1 2" key="1">
    <citation type="submission" date="2018-11" db="EMBL/GenBank/DDBJ databases">
        <authorList>
            <consortium name="Pathogen Informatics"/>
        </authorList>
    </citation>
    <scope>NUCLEOTIDE SEQUENCE [LARGE SCALE GENOMIC DNA]</scope>
</reference>
<gene>
    <name evidence="1" type="ORF">ASIM_LOCUS8617</name>
</gene>
<organism evidence="1 2">
    <name type="scientific">Anisakis simplex</name>
    <name type="common">Herring worm</name>
    <dbReference type="NCBI Taxonomy" id="6269"/>
    <lineage>
        <taxon>Eukaryota</taxon>
        <taxon>Metazoa</taxon>
        <taxon>Ecdysozoa</taxon>
        <taxon>Nematoda</taxon>
        <taxon>Chromadorea</taxon>
        <taxon>Rhabditida</taxon>
        <taxon>Spirurina</taxon>
        <taxon>Ascaridomorpha</taxon>
        <taxon>Ascaridoidea</taxon>
        <taxon>Anisakidae</taxon>
        <taxon>Anisakis</taxon>
        <taxon>Anisakis simplex complex</taxon>
    </lineage>
</organism>